<evidence type="ECO:0000256" key="9">
    <source>
        <dbReference type="ARBA" id="ARBA00023186"/>
    </source>
</evidence>
<name>A0A1K2HPD5_9NEIS</name>
<evidence type="ECO:0000313" key="12">
    <source>
        <dbReference type="EMBL" id="SFZ78676.1"/>
    </source>
</evidence>
<evidence type="ECO:0000256" key="2">
    <source>
        <dbReference type="ARBA" id="ARBA00007615"/>
    </source>
</evidence>
<dbReference type="InterPro" id="IPR004564">
    <property type="entry name" value="OM_lipoprot_carrier_LolA-like"/>
</dbReference>
<comment type="function">
    <text evidence="10">Participates in the translocation of lipoproteins from the inner membrane to the outer membrane. Only forms a complex with a lipoprotein if the residue after the N-terminal Cys is not an aspartate (The Asp acts as a targeting signal to indicate that the lipoprotein should stay in the inner membrane).</text>
</comment>
<comment type="similarity">
    <text evidence="2 10">Belongs to the LolA family.</text>
</comment>
<evidence type="ECO:0000256" key="5">
    <source>
        <dbReference type="ARBA" id="ARBA00022448"/>
    </source>
</evidence>
<evidence type="ECO:0000256" key="7">
    <source>
        <dbReference type="ARBA" id="ARBA00022764"/>
    </source>
</evidence>
<keyword evidence="13" id="KW-1185">Reference proteome</keyword>
<evidence type="ECO:0000313" key="13">
    <source>
        <dbReference type="Proteomes" id="UP000186513"/>
    </source>
</evidence>
<keyword evidence="8 10" id="KW-0653">Protein transport</keyword>
<dbReference type="GO" id="GO:0042597">
    <property type="term" value="C:periplasmic space"/>
    <property type="evidence" value="ECO:0007669"/>
    <property type="project" value="UniProtKB-SubCell"/>
</dbReference>
<protein>
    <recommendedName>
        <fullName evidence="4 10">Outer-membrane lipoprotein carrier protein</fullName>
    </recommendedName>
</protein>
<dbReference type="GO" id="GO:0042953">
    <property type="term" value="P:lipoprotein transport"/>
    <property type="evidence" value="ECO:0007669"/>
    <property type="project" value="InterPro"/>
</dbReference>
<dbReference type="STRING" id="1121279.SAMN02745887_03123"/>
<evidence type="ECO:0000256" key="8">
    <source>
        <dbReference type="ARBA" id="ARBA00022927"/>
    </source>
</evidence>
<comment type="subcellular location">
    <subcellularLocation>
        <location evidence="1 10">Periplasm</location>
    </subcellularLocation>
</comment>
<feature type="chain" id="PRO_5012995744" description="Outer-membrane lipoprotein carrier protein" evidence="11">
    <location>
        <begin position="16"/>
        <end position="199"/>
    </location>
</feature>
<dbReference type="RefSeq" id="WP_072429615.1">
    <property type="nucleotide sequence ID" value="NZ_FPKR01000013.1"/>
</dbReference>
<evidence type="ECO:0000256" key="1">
    <source>
        <dbReference type="ARBA" id="ARBA00004418"/>
    </source>
</evidence>
<keyword evidence="6 11" id="KW-0732">Signal</keyword>
<dbReference type="HAMAP" id="MF_00240">
    <property type="entry name" value="LolA"/>
    <property type="match status" value="1"/>
</dbReference>
<sequence>MRHLLLLALSLPSFAGGLDQLNQFLEQTKSFTADFQQTVTQKAGKQQQAGGSMAILRPGRFDWRYTKPYEQRVVGDGKQLWIHDPDLNQVTRKQLDRALGDSPAALLAGSNELSKSYQLSEAGKRDGLEWVEATPKQRDTGFERVRIGFKEAQPMAMELADSFGQTTLIRFSKVVRNPKLGADRFQFSPPAGADVVSAD</sequence>
<dbReference type="Proteomes" id="UP000186513">
    <property type="component" value="Unassembled WGS sequence"/>
</dbReference>
<evidence type="ECO:0000256" key="4">
    <source>
        <dbReference type="ARBA" id="ARBA00014035"/>
    </source>
</evidence>
<evidence type="ECO:0000256" key="6">
    <source>
        <dbReference type="ARBA" id="ARBA00022729"/>
    </source>
</evidence>
<keyword evidence="5 10" id="KW-0813">Transport</keyword>
<dbReference type="SUPFAM" id="SSF89392">
    <property type="entry name" value="Prokaryotic lipoproteins and lipoprotein localization factors"/>
    <property type="match status" value="1"/>
</dbReference>
<dbReference type="AlphaFoldDB" id="A0A1K2HPD5"/>
<gene>
    <name evidence="10" type="primary">lolA</name>
    <name evidence="12" type="ORF">SAMN02745887_03123</name>
</gene>
<dbReference type="Gene3D" id="2.50.20.10">
    <property type="entry name" value="Lipoprotein localisation LolA/LolB/LppX"/>
    <property type="match status" value="1"/>
</dbReference>
<dbReference type="NCBIfam" id="TIGR00547">
    <property type="entry name" value="lolA"/>
    <property type="match status" value="1"/>
</dbReference>
<reference evidence="12 13" key="1">
    <citation type="submission" date="2016-11" db="EMBL/GenBank/DDBJ databases">
        <authorList>
            <person name="Jaros S."/>
            <person name="Januszkiewicz K."/>
            <person name="Wedrychowicz H."/>
        </authorList>
    </citation>
    <scope>NUCLEOTIDE SEQUENCE [LARGE SCALE GENOMIC DNA]</scope>
    <source>
        <strain evidence="12 13">DSM 18899</strain>
    </source>
</reference>
<proteinExistence type="inferred from homology"/>
<evidence type="ECO:0000256" key="11">
    <source>
        <dbReference type="SAM" id="SignalP"/>
    </source>
</evidence>
<keyword evidence="7 10" id="KW-0574">Periplasm</keyword>
<comment type="subunit">
    <text evidence="3 10">Monomer.</text>
</comment>
<dbReference type="PANTHER" id="PTHR35869">
    <property type="entry name" value="OUTER-MEMBRANE LIPOPROTEIN CARRIER PROTEIN"/>
    <property type="match status" value="1"/>
</dbReference>
<dbReference type="InterPro" id="IPR029046">
    <property type="entry name" value="LolA/LolB/LppX"/>
</dbReference>
<dbReference type="GO" id="GO:0044874">
    <property type="term" value="P:lipoprotein localization to outer membrane"/>
    <property type="evidence" value="ECO:0007669"/>
    <property type="project" value="UniProtKB-UniRule"/>
</dbReference>
<dbReference type="PANTHER" id="PTHR35869:SF1">
    <property type="entry name" value="OUTER-MEMBRANE LIPOPROTEIN CARRIER PROTEIN"/>
    <property type="match status" value="1"/>
</dbReference>
<evidence type="ECO:0000256" key="3">
    <source>
        <dbReference type="ARBA" id="ARBA00011245"/>
    </source>
</evidence>
<dbReference type="Pfam" id="PF03548">
    <property type="entry name" value="LolA"/>
    <property type="match status" value="1"/>
</dbReference>
<keyword evidence="12" id="KW-0449">Lipoprotein</keyword>
<keyword evidence="9 10" id="KW-0143">Chaperone</keyword>
<evidence type="ECO:0000256" key="10">
    <source>
        <dbReference type="HAMAP-Rule" id="MF_00240"/>
    </source>
</evidence>
<dbReference type="InterPro" id="IPR018323">
    <property type="entry name" value="OM_lipoprot_carrier_LolA_Pbac"/>
</dbReference>
<accession>A0A1K2HPD5</accession>
<feature type="signal peptide" evidence="11">
    <location>
        <begin position="1"/>
        <end position="15"/>
    </location>
</feature>
<dbReference type="EMBL" id="FPKR01000013">
    <property type="protein sequence ID" value="SFZ78676.1"/>
    <property type="molecule type" value="Genomic_DNA"/>
</dbReference>
<dbReference type="OrthoDB" id="9787361at2"/>
<dbReference type="CDD" id="cd16325">
    <property type="entry name" value="LolA"/>
    <property type="match status" value="1"/>
</dbReference>
<organism evidence="12 13">
    <name type="scientific">Chitinimonas taiwanensis DSM 18899</name>
    <dbReference type="NCBI Taxonomy" id="1121279"/>
    <lineage>
        <taxon>Bacteria</taxon>
        <taxon>Pseudomonadati</taxon>
        <taxon>Pseudomonadota</taxon>
        <taxon>Betaproteobacteria</taxon>
        <taxon>Neisseriales</taxon>
        <taxon>Chitinibacteraceae</taxon>
        <taxon>Chitinimonas</taxon>
    </lineage>
</organism>